<dbReference type="STRING" id="1569628.A0A316UQ91"/>
<dbReference type="GeneID" id="37028079"/>
<feature type="compositionally biased region" description="Gly residues" evidence="1">
    <location>
        <begin position="642"/>
        <end position="657"/>
    </location>
</feature>
<accession>A0A316UQ91</accession>
<evidence type="ECO:0000256" key="1">
    <source>
        <dbReference type="SAM" id="MobiDB-lite"/>
    </source>
</evidence>
<feature type="compositionally biased region" description="Polar residues" evidence="1">
    <location>
        <begin position="262"/>
        <end position="271"/>
    </location>
</feature>
<feature type="domain" description="PH" evidence="2">
    <location>
        <begin position="77"/>
        <end position="172"/>
    </location>
</feature>
<name>A0A316UQ91_9BASI</name>
<feature type="compositionally biased region" description="Acidic residues" evidence="1">
    <location>
        <begin position="359"/>
        <end position="369"/>
    </location>
</feature>
<feature type="region of interest" description="Disordered" evidence="1">
    <location>
        <begin position="1"/>
        <end position="63"/>
    </location>
</feature>
<dbReference type="Pfam" id="PF00169">
    <property type="entry name" value="PH"/>
    <property type="match status" value="2"/>
</dbReference>
<feature type="compositionally biased region" description="Low complexity" evidence="1">
    <location>
        <begin position="274"/>
        <end position="291"/>
    </location>
</feature>
<feature type="compositionally biased region" description="Acidic residues" evidence="1">
    <location>
        <begin position="47"/>
        <end position="63"/>
    </location>
</feature>
<dbReference type="SMART" id="SM00233">
    <property type="entry name" value="PH"/>
    <property type="match status" value="2"/>
</dbReference>
<evidence type="ECO:0000259" key="2">
    <source>
        <dbReference type="PROSITE" id="PS50003"/>
    </source>
</evidence>
<dbReference type="PROSITE" id="PS50003">
    <property type="entry name" value="PH_DOMAIN"/>
    <property type="match status" value="2"/>
</dbReference>
<feature type="compositionally biased region" description="Basic and acidic residues" evidence="1">
    <location>
        <begin position="322"/>
        <end position="336"/>
    </location>
</feature>
<feature type="region of interest" description="Disordered" evidence="1">
    <location>
        <begin position="233"/>
        <end position="425"/>
    </location>
</feature>
<dbReference type="RefSeq" id="XP_025362079.1">
    <property type="nucleotide sequence ID" value="XM_025506256.1"/>
</dbReference>
<dbReference type="InterPro" id="IPR051707">
    <property type="entry name" value="PI-Interact_SigTrans_Reg"/>
</dbReference>
<feature type="compositionally biased region" description="Low complexity" evidence="1">
    <location>
        <begin position="17"/>
        <end position="31"/>
    </location>
</feature>
<feature type="compositionally biased region" description="Low complexity" evidence="1">
    <location>
        <begin position="381"/>
        <end position="418"/>
    </location>
</feature>
<feature type="compositionally biased region" description="Gly residues" evidence="1">
    <location>
        <begin position="522"/>
        <end position="531"/>
    </location>
</feature>
<sequence length="676" mass="69816">MASLAAASPRQHNFGGSSSSPASSSLPASLARRGTIGSSATTVREQEDAEDGDGEDEEEDEDHMYEAEEAREMLNEVTVKSGYLLKKGEKRKTWKKRWFVLRSSKLCYYKNEKEYQLLRYIDMSEVHSISAIELKGKENTFGIVTPRRAYYVKASSFPEMQQWINALNEVKTQMSQRNTLAHGMDELSMTTTTSPGAAAGPSSSSAHAPSQAAVAKAASSAAAQTANAPAVSINIPGKGRYAGPPQPRSTGGGSGGDAFSPLTATTDSDTGAEQYGLSYTSSTGGQSLGSSPSRDGGAAANRSGSEVSDQGGRGSHVRRASQRRDASGSGGGRRDASTGSQQEGGVPASYNTAGVLSSSDEEEEEDEQLDQAMPLPSLGGAAPQQHAQQQPQQQQQQQQQQQVAQSQQPQAVTQPPQQSELLRDPNRIITQGYLMKQSNRRKHWRKRWFVLTASRLMYTRSHMDAKAHRQVPIGSILDAIEYGGAAGGGAAGGGGKRDKGVAQGAASPTSVSSPLGGTFSLGEGGQQGADGEGSAIPSGSALAHEDDPSPAPAPPARRQSVVAAAAGMASNVSAGMGMGTGGSSNKRMDNCFKIITPKRVFLLCAPTEEEEIKWLSALQALLARSRGSSTAAAAGGGAAGGLGGGVGAGAGTSGEGAGPTTSGLVGSPSVSAAEHS</sequence>
<feature type="region of interest" description="Disordered" evidence="1">
    <location>
        <begin position="488"/>
        <end position="562"/>
    </location>
</feature>
<feature type="domain" description="PH" evidence="2">
    <location>
        <begin position="427"/>
        <end position="623"/>
    </location>
</feature>
<feature type="compositionally biased region" description="Polar residues" evidence="1">
    <location>
        <begin position="506"/>
        <end position="515"/>
    </location>
</feature>
<gene>
    <name evidence="3" type="ORF">BDZ90DRAFT_232446</name>
</gene>
<dbReference type="Proteomes" id="UP000245884">
    <property type="component" value="Unassembled WGS sequence"/>
</dbReference>
<dbReference type="InterPro" id="IPR011993">
    <property type="entry name" value="PH-like_dom_sf"/>
</dbReference>
<proteinExistence type="predicted"/>
<dbReference type="FunFam" id="2.30.29.30:FF:000286">
    <property type="entry name" value="PH-protein kinase domain containing protein"/>
    <property type="match status" value="1"/>
</dbReference>
<dbReference type="PANTHER" id="PTHR14336:SF8">
    <property type="entry name" value="PROTEIN OPY1"/>
    <property type="match status" value="1"/>
</dbReference>
<evidence type="ECO:0000313" key="4">
    <source>
        <dbReference type="Proteomes" id="UP000245884"/>
    </source>
</evidence>
<dbReference type="AlphaFoldDB" id="A0A316UQ91"/>
<dbReference type="OrthoDB" id="2157866at2759"/>
<dbReference type="InterPro" id="IPR001849">
    <property type="entry name" value="PH_domain"/>
</dbReference>
<reference evidence="3 4" key="1">
    <citation type="journal article" date="2018" name="Mol. Biol. Evol.">
        <title>Broad Genomic Sampling Reveals a Smut Pathogenic Ancestry of the Fungal Clade Ustilaginomycotina.</title>
        <authorList>
            <person name="Kijpornyongpan T."/>
            <person name="Mondo S.J."/>
            <person name="Barry K."/>
            <person name="Sandor L."/>
            <person name="Lee J."/>
            <person name="Lipzen A."/>
            <person name="Pangilinan J."/>
            <person name="LaButti K."/>
            <person name="Hainaut M."/>
            <person name="Henrissat B."/>
            <person name="Grigoriev I.V."/>
            <person name="Spatafora J.W."/>
            <person name="Aime M.C."/>
        </authorList>
    </citation>
    <scope>NUCLEOTIDE SEQUENCE [LARGE SCALE GENOMIC DNA]</scope>
    <source>
        <strain evidence="3 4">MCA 5214</strain>
    </source>
</reference>
<evidence type="ECO:0000313" key="3">
    <source>
        <dbReference type="EMBL" id="PWN27467.1"/>
    </source>
</evidence>
<feature type="compositionally biased region" description="Low complexity" evidence="1">
    <location>
        <begin position="190"/>
        <end position="211"/>
    </location>
</feature>
<protein>
    <submittedName>
        <fullName evidence="3">PH-domain-containing protein</fullName>
    </submittedName>
</protein>
<feature type="region of interest" description="Disordered" evidence="1">
    <location>
        <begin position="642"/>
        <end position="676"/>
    </location>
</feature>
<dbReference type="Gene3D" id="2.30.29.30">
    <property type="entry name" value="Pleckstrin-homology domain (PH domain)/Phosphotyrosine-binding domain (PTB)"/>
    <property type="match status" value="3"/>
</dbReference>
<keyword evidence="4" id="KW-1185">Reference proteome</keyword>
<dbReference type="SUPFAM" id="SSF50729">
    <property type="entry name" value="PH domain-like"/>
    <property type="match status" value="2"/>
</dbReference>
<dbReference type="EMBL" id="KZ819668">
    <property type="protein sequence ID" value="PWN27467.1"/>
    <property type="molecule type" value="Genomic_DNA"/>
</dbReference>
<organism evidence="3 4">
    <name type="scientific">Jaminaea rosea</name>
    <dbReference type="NCBI Taxonomy" id="1569628"/>
    <lineage>
        <taxon>Eukaryota</taxon>
        <taxon>Fungi</taxon>
        <taxon>Dikarya</taxon>
        <taxon>Basidiomycota</taxon>
        <taxon>Ustilaginomycotina</taxon>
        <taxon>Exobasidiomycetes</taxon>
        <taxon>Microstromatales</taxon>
        <taxon>Microstromatales incertae sedis</taxon>
        <taxon>Jaminaea</taxon>
    </lineage>
</organism>
<feature type="region of interest" description="Disordered" evidence="1">
    <location>
        <begin position="188"/>
        <end position="211"/>
    </location>
</feature>
<dbReference type="PANTHER" id="PTHR14336">
    <property type="entry name" value="TANDEM PH DOMAIN CONTAINING PROTEIN"/>
    <property type="match status" value="1"/>
</dbReference>